<organism evidence="1 2">
    <name type="scientific">Parasitella parasitica</name>
    <dbReference type="NCBI Taxonomy" id="35722"/>
    <lineage>
        <taxon>Eukaryota</taxon>
        <taxon>Fungi</taxon>
        <taxon>Fungi incertae sedis</taxon>
        <taxon>Mucoromycota</taxon>
        <taxon>Mucoromycotina</taxon>
        <taxon>Mucoromycetes</taxon>
        <taxon>Mucorales</taxon>
        <taxon>Mucorineae</taxon>
        <taxon>Mucoraceae</taxon>
        <taxon>Parasitella</taxon>
    </lineage>
</organism>
<evidence type="ECO:0000313" key="1">
    <source>
        <dbReference type="EMBL" id="CEP14648.1"/>
    </source>
</evidence>
<evidence type="ECO:0000313" key="2">
    <source>
        <dbReference type="Proteomes" id="UP000054107"/>
    </source>
</evidence>
<dbReference type="STRING" id="35722.A0A0B7NGI2"/>
<dbReference type="EMBL" id="LN731665">
    <property type="protein sequence ID" value="CEP14648.1"/>
    <property type="molecule type" value="Genomic_DNA"/>
</dbReference>
<keyword evidence="2" id="KW-1185">Reference proteome</keyword>
<sequence length="342" mass="38800">MRQLLQISKNELQSLDCYFNLGIPAKYGTEKRRRINKRLANFHEEIDSRAPDYAEAFLGDEKSEINHHRLGYCWSPSKCVIVAPALDEQIYTLYDTPSPREDSFSYLGIPIKPGGFIDVSALVHDNTTNAKKSMDQIATIGVNAKGFNHLLSIRFYVQLIRSQMEYGLAISTSSLTHLKKLEACQTECIRRIFGGSRRSSTEVMLHLVQQPSMTDRARILQTEFLIHSLQLPDDTLLQRLLPHIKTSASLSTWYKLTANPLWKDCFPVLDVLDRPIFNKLKPQFLEDSYEALCAGPNSKLISTCRPDMIEIPFCICQWQILNLVKSFAVALDGSLVVYPALA</sequence>
<name>A0A0B7NGI2_9FUNG</name>
<gene>
    <name evidence="1" type="primary">PARPA_08848.1 scaffold 35132</name>
</gene>
<reference evidence="1 2" key="1">
    <citation type="submission" date="2014-09" db="EMBL/GenBank/DDBJ databases">
        <authorList>
            <person name="Ellenberger Sabrina"/>
        </authorList>
    </citation>
    <scope>NUCLEOTIDE SEQUENCE [LARGE SCALE GENOMIC DNA]</scope>
    <source>
        <strain evidence="1 2">CBS 412.66</strain>
    </source>
</reference>
<accession>A0A0B7NGI2</accession>
<dbReference type="Proteomes" id="UP000054107">
    <property type="component" value="Unassembled WGS sequence"/>
</dbReference>
<proteinExistence type="predicted"/>
<dbReference type="OrthoDB" id="2288839at2759"/>
<protein>
    <submittedName>
        <fullName evidence="1">Uncharacterized protein</fullName>
    </submittedName>
</protein>
<dbReference type="AlphaFoldDB" id="A0A0B7NGI2"/>